<keyword evidence="3" id="KW-1185">Reference proteome</keyword>
<dbReference type="AlphaFoldDB" id="A0AAV4CST7"/>
<reference evidence="2 3" key="1">
    <citation type="journal article" date="2021" name="Elife">
        <title>Chloroplast acquisition without the gene transfer in kleptoplastic sea slugs, Plakobranchus ocellatus.</title>
        <authorList>
            <person name="Maeda T."/>
            <person name="Takahashi S."/>
            <person name="Yoshida T."/>
            <person name="Shimamura S."/>
            <person name="Takaki Y."/>
            <person name="Nagai Y."/>
            <person name="Toyoda A."/>
            <person name="Suzuki Y."/>
            <person name="Arimoto A."/>
            <person name="Ishii H."/>
            <person name="Satoh N."/>
            <person name="Nishiyama T."/>
            <person name="Hasebe M."/>
            <person name="Maruyama T."/>
            <person name="Minagawa J."/>
            <person name="Obokata J."/>
            <person name="Shigenobu S."/>
        </authorList>
    </citation>
    <scope>NUCLEOTIDE SEQUENCE [LARGE SCALE GENOMIC DNA]</scope>
</reference>
<name>A0AAV4CST7_9GAST</name>
<evidence type="ECO:0000313" key="3">
    <source>
        <dbReference type="Proteomes" id="UP000735302"/>
    </source>
</evidence>
<feature type="compositionally biased region" description="Basic and acidic residues" evidence="1">
    <location>
        <begin position="87"/>
        <end position="107"/>
    </location>
</feature>
<sequence length="146" mass="15880">MLEISGITPALCLAPIRKLCHIEKEGSSKASMGEKAEKLDAEKGRAKVCKEKTEACACAGVKLLICCGLVEWNSGGEMDLTWTSGRMEPHPDNSDSCTDRMEPHPDKSVSCTARMEPHSDNSISCLARMMPPSQWLFTHDEDGAAL</sequence>
<proteinExistence type="predicted"/>
<feature type="region of interest" description="Disordered" evidence="1">
    <location>
        <begin position="83"/>
        <end position="115"/>
    </location>
</feature>
<protein>
    <submittedName>
        <fullName evidence="2">Uncharacterized protein</fullName>
    </submittedName>
</protein>
<organism evidence="2 3">
    <name type="scientific">Plakobranchus ocellatus</name>
    <dbReference type="NCBI Taxonomy" id="259542"/>
    <lineage>
        <taxon>Eukaryota</taxon>
        <taxon>Metazoa</taxon>
        <taxon>Spiralia</taxon>
        <taxon>Lophotrochozoa</taxon>
        <taxon>Mollusca</taxon>
        <taxon>Gastropoda</taxon>
        <taxon>Heterobranchia</taxon>
        <taxon>Euthyneura</taxon>
        <taxon>Panpulmonata</taxon>
        <taxon>Sacoglossa</taxon>
        <taxon>Placobranchoidea</taxon>
        <taxon>Plakobranchidae</taxon>
        <taxon>Plakobranchus</taxon>
    </lineage>
</organism>
<dbReference type="Proteomes" id="UP000735302">
    <property type="component" value="Unassembled WGS sequence"/>
</dbReference>
<evidence type="ECO:0000256" key="1">
    <source>
        <dbReference type="SAM" id="MobiDB-lite"/>
    </source>
</evidence>
<accession>A0AAV4CST7</accession>
<gene>
    <name evidence="2" type="ORF">PoB_006149800</name>
</gene>
<comment type="caution">
    <text evidence="2">The sequence shown here is derived from an EMBL/GenBank/DDBJ whole genome shotgun (WGS) entry which is preliminary data.</text>
</comment>
<dbReference type="EMBL" id="BLXT01006951">
    <property type="protein sequence ID" value="GFO34993.1"/>
    <property type="molecule type" value="Genomic_DNA"/>
</dbReference>
<evidence type="ECO:0000313" key="2">
    <source>
        <dbReference type="EMBL" id="GFO34993.1"/>
    </source>
</evidence>